<evidence type="ECO:0000313" key="11">
    <source>
        <dbReference type="EMBL" id="TNY17441.1"/>
    </source>
</evidence>
<feature type="transmembrane region" description="Helical" evidence="10">
    <location>
        <begin position="101"/>
        <end position="120"/>
    </location>
</feature>
<sequence length="437" mass="45933">MPHRPHRPHIARRRHGDPPEGTNRFVHGTRFNIRDASQGPKTLALKNHLVACIGEYVGTCLFMIFALGGTNVANIPSTSITGGVQAGQDGSAASTPNTSNLLYIALCFGFSLAVNAWIFFRVSGGLFNPAVSLGMFLVGVLTPMRAALLTVAQILGGITGSAIIQALLPGTLNVRTQLSAGMSITRGLFLEMFLTAMLMITILLLAAEKHKATFLAPIGIGLALFIAELLGVYYTGGSLNPARSFGPCVVLADFDGYHWIYWLGPAMGATLAAGFYKFIKWLEYETVLGPEDAENQPAAQKQDATGQLAAPSATMLGGSPASSGPTTTGASPLEKTPSHDASGGFGGMMKAQGPGLGDLLTEGDSHAVYGLPEAQTSEYTQRLDRIERMLEALVGRPAERVPSTDVETVVGVDTAVSAGSDSASGHNWKKESDRSAV</sequence>
<comment type="similarity">
    <text evidence="2 8">Belongs to the MIP/aquaporin (TC 1.A.8) family.</text>
</comment>
<keyword evidence="4 8" id="KW-0812">Transmembrane</keyword>
<evidence type="ECO:0000256" key="7">
    <source>
        <dbReference type="ARBA" id="ARBA00023136"/>
    </source>
</evidence>
<feature type="compositionally biased region" description="Basic and acidic residues" evidence="9">
    <location>
        <begin position="428"/>
        <end position="437"/>
    </location>
</feature>
<evidence type="ECO:0000256" key="9">
    <source>
        <dbReference type="SAM" id="MobiDB-lite"/>
    </source>
</evidence>
<name>A0A5C5FNK2_9BASI</name>
<keyword evidence="12" id="KW-1185">Reference proteome</keyword>
<evidence type="ECO:0000256" key="5">
    <source>
        <dbReference type="ARBA" id="ARBA00022737"/>
    </source>
</evidence>
<feature type="transmembrane region" description="Helical" evidence="10">
    <location>
        <begin position="214"/>
        <end position="234"/>
    </location>
</feature>
<gene>
    <name evidence="11" type="ORF">DMC30DRAFT_419773</name>
</gene>
<keyword evidence="7 10" id="KW-0472">Membrane</keyword>
<evidence type="ECO:0000256" key="1">
    <source>
        <dbReference type="ARBA" id="ARBA00004141"/>
    </source>
</evidence>
<comment type="caution">
    <text evidence="11">The sequence shown here is derived from an EMBL/GenBank/DDBJ whole genome shotgun (WGS) entry which is preliminary data.</text>
</comment>
<dbReference type="InterPro" id="IPR023271">
    <property type="entry name" value="Aquaporin-like"/>
</dbReference>
<dbReference type="InterPro" id="IPR000425">
    <property type="entry name" value="MIP"/>
</dbReference>
<protein>
    <submittedName>
        <fullName evidence="11">Putative water channel</fullName>
    </submittedName>
</protein>
<dbReference type="GO" id="GO:0015250">
    <property type="term" value="F:water channel activity"/>
    <property type="evidence" value="ECO:0007669"/>
    <property type="project" value="TreeGrafter"/>
</dbReference>
<evidence type="ECO:0000256" key="4">
    <source>
        <dbReference type="ARBA" id="ARBA00022692"/>
    </source>
</evidence>
<dbReference type="PANTHER" id="PTHR19139">
    <property type="entry name" value="AQUAPORIN TRANSPORTER"/>
    <property type="match status" value="1"/>
</dbReference>
<feature type="region of interest" description="Disordered" evidence="9">
    <location>
        <begin position="294"/>
        <end position="357"/>
    </location>
</feature>
<dbReference type="EMBL" id="SOZI01000202">
    <property type="protein sequence ID" value="TNY17441.1"/>
    <property type="molecule type" value="Genomic_DNA"/>
</dbReference>
<dbReference type="GO" id="GO:0005886">
    <property type="term" value="C:plasma membrane"/>
    <property type="evidence" value="ECO:0007669"/>
    <property type="project" value="TreeGrafter"/>
</dbReference>
<dbReference type="Proteomes" id="UP000311382">
    <property type="component" value="Unassembled WGS sequence"/>
</dbReference>
<feature type="transmembrane region" description="Helical" evidence="10">
    <location>
        <begin position="149"/>
        <end position="168"/>
    </location>
</feature>
<evidence type="ECO:0000256" key="10">
    <source>
        <dbReference type="SAM" id="Phobius"/>
    </source>
</evidence>
<proteinExistence type="inferred from homology"/>
<comment type="subcellular location">
    <subcellularLocation>
        <location evidence="1">Membrane</location>
        <topology evidence="1">Multi-pass membrane protein</topology>
    </subcellularLocation>
</comment>
<feature type="compositionally biased region" description="Polar residues" evidence="9">
    <location>
        <begin position="320"/>
        <end position="330"/>
    </location>
</feature>
<evidence type="ECO:0000256" key="8">
    <source>
        <dbReference type="RuleBase" id="RU000477"/>
    </source>
</evidence>
<dbReference type="STRING" id="5288.A0A5C5FNK2"/>
<organism evidence="11 12">
    <name type="scientific">Rhodotorula diobovata</name>
    <dbReference type="NCBI Taxonomy" id="5288"/>
    <lineage>
        <taxon>Eukaryota</taxon>
        <taxon>Fungi</taxon>
        <taxon>Dikarya</taxon>
        <taxon>Basidiomycota</taxon>
        <taxon>Pucciniomycotina</taxon>
        <taxon>Microbotryomycetes</taxon>
        <taxon>Sporidiobolales</taxon>
        <taxon>Sporidiobolaceae</taxon>
        <taxon>Rhodotorula</taxon>
    </lineage>
</organism>
<dbReference type="SUPFAM" id="SSF81338">
    <property type="entry name" value="Aquaporin-like"/>
    <property type="match status" value="1"/>
</dbReference>
<evidence type="ECO:0000256" key="2">
    <source>
        <dbReference type="ARBA" id="ARBA00006175"/>
    </source>
</evidence>
<dbReference type="PANTHER" id="PTHR19139:SF199">
    <property type="entry name" value="MIP17260P"/>
    <property type="match status" value="1"/>
</dbReference>
<dbReference type="PRINTS" id="PR00783">
    <property type="entry name" value="MINTRINSICP"/>
</dbReference>
<keyword evidence="3 8" id="KW-0813">Transport</keyword>
<feature type="compositionally biased region" description="Basic residues" evidence="9">
    <location>
        <begin position="1"/>
        <end position="15"/>
    </location>
</feature>
<dbReference type="Gene3D" id="1.20.1080.10">
    <property type="entry name" value="Glycerol uptake facilitator protein"/>
    <property type="match status" value="1"/>
</dbReference>
<dbReference type="AlphaFoldDB" id="A0A5C5FNK2"/>
<feature type="region of interest" description="Disordered" evidence="9">
    <location>
        <begin position="416"/>
        <end position="437"/>
    </location>
</feature>
<evidence type="ECO:0000256" key="6">
    <source>
        <dbReference type="ARBA" id="ARBA00022989"/>
    </source>
</evidence>
<dbReference type="InterPro" id="IPR034294">
    <property type="entry name" value="Aquaporin_transptr"/>
</dbReference>
<feature type="transmembrane region" description="Helical" evidence="10">
    <location>
        <begin position="188"/>
        <end position="207"/>
    </location>
</feature>
<feature type="region of interest" description="Disordered" evidence="9">
    <location>
        <begin position="1"/>
        <end position="22"/>
    </location>
</feature>
<keyword evidence="5" id="KW-0677">Repeat</keyword>
<dbReference type="OrthoDB" id="3222at2759"/>
<evidence type="ECO:0000313" key="12">
    <source>
        <dbReference type="Proteomes" id="UP000311382"/>
    </source>
</evidence>
<accession>A0A5C5FNK2</accession>
<feature type="transmembrane region" description="Helical" evidence="10">
    <location>
        <begin position="259"/>
        <end position="279"/>
    </location>
</feature>
<dbReference type="FunFam" id="1.20.1080.10:FF:000014">
    <property type="entry name" value="Aquaporin 1"/>
    <property type="match status" value="1"/>
</dbReference>
<evidence type="ECO:0000256" key="3">
    <source>
        <dbReference type="ARBA" id="ARBA00022448"/>
    </source>
</evidence>
<keyword evidence="6 10" id="KW-1133">Transmembrane helix</keyword>
<dbReference type="Pfam" id="PF00230">
    <property type="entry name" value="MIP"/>
    <property type="match status" value="1"/>
</dbReference>
<reference evidence="11 12" key="1">
    <citation type="submission" date="2019-03" db="EMBL/GenBank/DDBJ databases">
        <title>Rhodosporidium diobovatum UCD-FST 08-225 genome sequencing, assembly, and annotation.</title>
        <authorList>
            <person name="Fakankun I.U."/>
            <person name="Fristensky B."/>
            <person name="Levin D.B."/>
        </authorList>
    </citation>
    <scope>NUCLEOTIDE SEQUENCE [LARGE SCALE GENOMIC DNA]</scope>
    <source>
        <strain evidence="11 12">UCD-FST 08-225</strain>
    </source>
</reference>
<feature type="transmembrane region" description="Helical" evidence="10">
    <location>
        <begin position="126"/>
        <end position="142"/>
    </location>
</feature>